<comment type="caution">
    <text evidence="1">The sequence shown here is derived from an EMBL/GenBank/DDBJ whole genome shotgun (WGS) entry which is preliminary data.</text>
</comment>
<protein>
    <submittedName>
        <fullName evidence="1">Uncharacterized protein</fullName>
    </submittedName>
</protein>
<reference evidence="1 2" key="1">
    <citation type="submission" date="2008-08" db="EMBL/GenBank/DDBJ databases">
        <authorList>
            <person name="Madupu R."/>
            <person name="Durkin A.S."/>
            <person name="Torralba M."/>
            <person name="Methe B."/>
            <person name="Sutton G.G."/>
            <person name="Strausberg R.L."/>
            <person name="Nelson K.E."/>
        </authorList>
    </citation>
    <scope>NUCLEOTIDE SEQUENCE [LARGE SCALE GENOMIC DNA]</scope>
    <source>
        <strain evidence="1 2">RM3267</strain>
    </source>
</reference>
<evidence type="ECO:0000313" key="2">
    <source>
        <dbReference type="Proteomes" id="UP000003082"/>
    </source>
</evidence>
<evidence type="ECO:0000313" key="1">
    <source>
        <dbReference type="EMBL" id="EEF14159.1"/>
    </source>
</evidence>
<proteinExistence type="predicted"/>
<dbReference type="STRING" id="553218.CAMRE0001_0615"/>
<accession>B9D1F6</accession>
<keyword evidence="2" id="KW-1185">Reference proteome</keyword>
<name>B9D1F6_CAMRE</name>
<dbReference type="AlphaFoldDB" id="B9D1F6"/>
<organism evidence="1 2">
    <name type="scientific">Campylobacter rectus RM3267</name>
    <dbReference type="NCBI Taxonomy" id="553218"/>
    <lineage>
        <taxon>Bacteria</taxon>
        <taxon>Pseudomonadati</taxon>
        <taxon>Campylobacterota</taxon>
        <taxon>Epsilonproteobacteria</taxon>
        <taxon>Campylobacterales</taxon>
        <taxon>Campylobacteraceae</taxon>
        <taxon>Campylobacter</taxon>
    </lineage>
</organism>
<dbReference type="Proteomes" id="UP000003082">
    <property type="component" value="Unassembled WGS sequence"/>
</dbReference>
<dbReference type="EMBL" id="ACFU01000009">
    <property type="protein sequence ID" value="EEF14159.1"/>
    <property type="molecule type" value="Genomic_DNA"/>
</dbReference>
<gene>
    <name evidence="1" type="ORF">CAMRE0001_0615</name>
</gene>
<sequence length="59" mass="7215">MFLDKISIKNILPRAQCLKFVKQTYERFAKFYVFIKFTAISQKETNESEKSRFKFHFSR</sequence>